<evidence type="ECO:0000313" key="5">
    <source>
        <dbReference type="EMBL" id="TKA60737.1"/>
    </source>
</evidence>
<dbReference type="Pfam" id="PF11807">
    <property type="entry name" value="UstYa"/>
    <property type="match status" value="1"/>
</dbReference>
<evidence type="ECO:0000256" key="3">
    <source>
        <dbReference type="ARBA" id="ARBA00035112"/>
    </source>
</evidence>
<gene>
    <name evidence="5" type="ORF">B0A55_10608</name>
</gene>
<dbReference type="GO" id="GO:0043386">
    <property type="term" value="P:mycotoxin biosynthetic process"/>
    <property type="evidence" value="ECO:0007669"/>
    <property type="project" value="InterPro"/>
</dbReference>
<comment type="caution">
    <text evidence="5">The sequence shown here is derived from an EMBL/GenBank/DDBJ whole genome shotgun (WGS) entry which is preliminary data.</text>
</comment>
<keyword evidence="6" id="KW-1185">Reference proteome</keyword>
<comment type="similarity">
    <text evidence="3">Belongs to the ustYa family.</text>
</comment>
<evidence type="ECO:0000313" key="6">
    <source>
        <dbReference type="Proteomes" id="UP000309340"/>
    </source>
</evidence>
<dbReference type="PANTHER" id="PTHR33365">
    <property type="entry name" value="YALI0B05434P"/>
    <property type="match status" value="1"/>
</dbReference>
<organism evidence="5 6">
    <name type="scientific">Friedmanniomyces simplex</name>
    <dbReference type="NCBI Taxonomy" id="329884"/>
    <lineage>
        <taxon>Eukaryota</taxon>
        <taxon>Fungi</taxon>
        <taxon>Dikarya</taxon>
        <taxon>Ascomycota</taxon>
        <taxon>Pezizomycotina</taxon>
        <taxon>Dothideomycetes</taxon>
        <taxon>Dothideomycetidae</taxon>
        <taxon>Mycosphaerellales</taxon>
        <taxon>Teratosphaeriaceae</taxon>
        <taxon>Friedmanniomyces</taxon>
    </lineage>
</organism>
<dbReference type="EMBL" id="NAJQ01001327">
    <property type="protein sequence ID" value="TKA60737.1"/>
    <property type="molecule type" value="Genomic_DNA"/>
</dbReference>
<dbReference type="STRING" id="329884.A0A4U0WE61"/>
<dbReference type="Proteomes" id="UP000309340">
    <property type="component" value="Unassembled WGS sequence"/>
</dbReference>
<evidence type="ECO:0000256" key="4">
    <source>
        <dbReference type="SAM" id="Phobius"/>
    </source>
</evidence>
<feature type="transmembrane region" description="Helical" evidence="4">
    <location>
        <begin position="31"/>
        <end position="54"/>
    </location>
</feature>
<dbReference type="PANTHER" id="PTHR33365:SF11">
    <property type="entry name" value="TAT PATHWAY SIGNAL SEQUENCE"/>
    <property type="match status" value="1"/>
</dbReference>
<dbReference type="AlphaFoldDB" id="A0A4U0WE61"/>
<proteinExistence type="inferred from homology"/>
<reference evidence="5 6" key="1">
    <citation type="submission" date="2017-03" db="EMBL/GenBank/DDBJ databases">
        <title>Genomes of endolithic fungi from Antarctica.</title>
        <authorList>
            <person name="Coleine C."/>
            <person name="Masonjones S."/>
            <person name="Stajich J.E."/>
        </authorList>
    </citation>
    <scope>NUCLEOTIDE SEQUENCE [LARGE SCALE GENOMIC DNA]</scope>
    <source>
        <strain evidence="5 6">CCFEE 5184</strain>
    </source>
</reference>
<comment type="pathway">
    <text evidence="1">Mycotoxin biosynthesis.</text>
</comment>
<dbReference type="InterPro" id="IPR021765">
    <property type="entry name" value="UstYa-like"/>
</dbReference>
<dbReference type="OrthoDB" id="3687641at2759"/>
<dbReference type="GO" id="GO:0016491">
    <property type="term" value="F:oxidoreductase activity"/>
    <property type="evidence" value="ECO:0007669"/>
    <property type="project" value="UniProtKB-KW"/>
</dbReference>
<keyword evidence="2" id="KW-0560">Oxidoreductase</keyword>
<keyword evidence="4" id="KW-1133">Transmembrane helix</keyword>
<evidence type="ECO:0000256" key="2">
    <source>
        <dbReference type="ARBA" id="ARBA00023002"/>
    </source>
</evidence>
<sequence length="237" mass="26808">MEAERLIAKEHIEGAHYVALQQSHRKLKRCVTALSVLLVLFVMALILTIIHAALPHKEEINSTSPIPPIPSTRTTFTRNPLFAGPSSPERDEAWSALLPPGDGFILLPNTTAQTTPHDLPPGKPHPEGQIYDISLFHQLHCLANIRAHLLTLQAALDRENRLEIYELLLKPQEEHVFHCFDYVRQALMCAGDMTVEWPRTEADGRRFAVDGWGITHECKDWEAIMAFMEEKSVANVW</sequence>
<keyword evidence="4" id="KW-0472">Membrane</keyword>
<name>A0A4U0WE61_9PEZI</name>
<accession>A0A4U0WE61</accession>
<evidence type="ECO:0000256" key="1">
    <source>
        <dbReference type="ARBA" id="ARBA00004685"/>
    </source>
</evidence>
<evidence type="ECO:0008006" key="7">
    <source>
        <dbReference type="Google" id="ProtNLM"/>
    </source>
</evidence>
<protein>
    <recommendedName>
        <fullName evidence="7">Oxidase ustYa</fullName>
    </recommendedName>
</protein>
<keyword evidence="4" id="KW-0812">Transmembrane</keyword>